<protein>
    <submittedName>
        <fullName evidence="5">Putative RNA-binding 19</fullName>
    </submittedName>
</protein>
<keyword evidence="6" id="KW-1185">Reference proteome</keyword>
<dbReference type="FunFam" id="3.30.70.330:FF:000738">
    <property type="entry name" value="RNA-binding motif protein 19"/>
    <property type="match status" value="1"/>
</dbReference>
<dbReference type="STRING" id="10195.A0A3M7RTY8"/>
<dbReference type="InterPro" id="IPR034423">
    <property type="entry name" value="RBM19_RRM5"/>
</dbReference>
<dbReference type="Gene3D" id="3.30.70.330">
    <property type="match status" value="5"/>
</dbReference>
<evidence type="ECO:0000313" key="6">
    <source>
        <dbReference type="Proteomes" id="UP000276133"/>
    </source>
</evidence>
<feature type="domain" description="RRM" evidence="4">
    <location>
        <begin position="3"/>
        <end position="80"/>
    </location>
</feature>
<evidence type="ECO:0000256" key="3">
    <source>
        <dbReference type="SAM" id="MobiDB-lite"/>
    </source>
</evidence>
<dbReference type="Pfam" id="PF00076">
    <property type="entry name" value="RRM_1"/>
    <property type="match status" value="4"/>
</dbReference>
<dbReference type="AlphaFoldDB" id="A0A3M7RTY8"/>
<dbReference type="PROSITE" id="PS50102">
    <property type="entry name" value="RRM"/>
    <property type="match status" value="4"/>
</dbReference>
<dbReference type="CDD" id="cd12318">
    <property type="entry name" value="RRM5_RBM19_like"/>
    <property type="match status" value="1"/>
</dbReference>
<organism evidence="5 6">
    <name type="scientific">Brachionus plicatilis</name>
    <name type="common">Marine rotifer</name>
    <name type="synonym">Brachionus muelleri</name>
    <dbReference type="NCBI Taxonomy" id="10195"/>
    <lineage>
        <taxon>Eukaryota</taxon>
        <taxon>Metazoa</taxon>
        <taxon>Spiralia</taxon>
        <taxon>Gnathifera</taxon>
        <taxon>Rotifera</taxon>
        <taxon>Eurotatoria</taxon>
        <taxon>Monogononta</taxon>
        <taxon>Pseudotrocha</taxon>
        <taxon>Ploima</taxon>
        <taxon>Brachionidae</taxon>
        <taxon>Brachionus</taxon>
    </lineage>
</organism>
<dbReference type="SUPFAM" id="SSF54928">
    <property type="entry name" value="RNA-binding domain, RBD"/>
    <property type="match status" value="4"/>
</dbReference>
<feature type="domain" description="RRM" evidence="4">
    <location>
        <begin position="191"/>
        <end position="269"/>
    </location>
</feature>
<dbReference type="EMBL" id="REGN01002675">
    <property type="protein sequence ID" value="RNA26777.1"/>
    <property type="molecule type" value="Genomic_DNA"/>
</dbReference>
<evidence type="ECO:0000256" key="2">
    <source>
        <dbReference type="PROSITE-ProRule" id="PRU00176"/>
    </source>
</evidence>
<feature type="region of interest" description="Disordered" evidence="3">
    <location>
        <begin position="151"/>
        <end position="187"/>
    </location>
</feature>
<feature type="domain" description="RRM" evidence="4">
    <location>
        <begin position="489"/>
        <end position="569"/>
    </location>
</feature>
<reference evidence="5 6" key="1">
    <citation type="journal article" date="2018" name="Sci. Rep.">
        <title>Genomic signatures of local adaptation to the degree of environmental predictability in rotifers.</title>
        <authorList>
            <person name="Franch-Gras L."/>
            <person name="Hahn C."/>
            <person name="Garcia-Roger E.M."/>
            <person name="Carmona M.J."/>
            <person name="Serra M."/>
            <person name="Gomez A."/>
        </authorList>
    </citation>
    <scope>NUCLEOTIDE SEQUENCE [LARGE SCALE GENOMIC DNA]</scope>
    <source>
        <strain evidence="5">HYR1</strain>
    </source>
</reference>
<evidence type="ECO:0000259" key="4">
    <source>
        <dbReference type="PROSITE" id="PS50102"/>
    </source>
</evidence>
<evidence type="ECO:0000256" key="1">
    <source>
        <dbReference type="ARBA" id="ARBA00022884"/>
    </source>
</evidence>
<dbReference type="InterPro" id="IPR035979">
    <property type="entry name" value="RBD_domain_sf"/>
</dbReference>
<dbReference type="PANTHER" id="PTHR48025:SF1">
    <property type="entry name" value="RRM DOMAIN-CONTAINING PROTEIN"/>
    <property type="match status" value="1"/>
</dbReference>
<dbReference type="OrthoDB" id="439639at2759"/>
<feature type="compositionally biased region" description="Acidic residues" evidence="3">
    <location>
        <begin position="455"/>
        <end position="465"/>
    </location>
</feature>
<dbReference type="SMART" id="SM00360">
    <property type="entry name" value="RRM"/>
    <property type="match status" value="5"/>
</dbReference>
<dbReference type="InterPro" id="IPR000504">
    <property type="entry name" value="RRM_dom"/>
</dbReference>
<keyword evidence="1 2" id="KW-0694">RNA-binding</keyword>
<sequence>MGSRIIVKNLPKKISDEKFRTYFSKVGEITDAKLKFTKDGKFRQFGFVGFKSDDQAKQAIDYFNNTYIDASKLVVELCQPLNEASKSRPWSKYSKDNKKPELKKEATKKKPKKEDKMEKLLGPLGKDEEFIEFLEANKAIKSKESIWKNDINLDSKERQQVPPEPTQSPNRATAEQKKEADADQEPDFENGRLFVRNLCYDCKEEDLEKLFCAYGPLVEVNMPIDSFSKKPKGFAYITCMFPEKALQAFNELDGTVYQGRMLHIIAAKSKTEAEEIDEKNFKQKKKTELKKKAHNSHNWNSLFINQNSVANLMASRYQVDKSDIYDVHSSGKKSGSAAVKIAVGETQIVNDIRKFLLRNHVKLDAFSSNSERSKTIILIKNLPNETSETELKEFITKQKVDGGMKRFVMPEYGIACLIEFNERQEARDAFKKLAYRKFKSVPLYLEWAPVDAFEGDGDQLEQDEPEEKKEKEEKIEKEEESDAEYEENATLFVKNLNFDTDEDGLRKLFSKIGKCKATIARKLSQNRETLSMGYGFVKFKKSLDAKEAIKSLQGCELDGHCLEIKFSNRTGSIDSVKRKASTTTKQKSSKILVRNIPFEAKAKEIEELFKVFGELKYVRLPKKIDGAHRGFGFVDFVTQSDAERAFDALSHSTHFFGRRLVLEWAEPEQSQDVEILRQKEEQLSGSKNKRLKKSKILDDLGREEDDLRMDVGTEN</sequence>
<dbReference type="InterPro" id="IPR050502">
    <property type="entry name" value="Euk_RNA-bind_prot"/>
</dbReference>
<name>A0A3M7RTY8_BRAPC</name>
<feature type="compositionally biased region" description="Basic and acidic residues" evidence="3">
    <location>
        <begin position="93"/>
        <end position="105"/>
    </location>
</feature>
<evidence type="ECO:0000313" key="5">
    <source>
        <dbReference type="EMBL" id="RNA26777.1"/>
    </source>
</evidence>
<dbReference type="Proteomes" id="UP000276133">
    <property type="component" value="Unassembled WGS sequence"/>
</dbReference>
<proteinExistence type="predicted"/>
<gene>
    <name evidence="5" type="ORF">BpHYR1_015896</name>
</gene>
<accession>A0A3M7RTY8</accession>
<comment type="caution">
    <text evidence="5">The sequence shown here is derived from an EMBL/GenBank/DDBJ whole genome shotgun (WGS) entry which is preliminary data.</text>
</comment>
<dbReference type="PANTHER" id="PTHR48025">
    <property type="entry name" value="OS02G0815200 PROTEIN"/>
    <property type="match status" value="1"/>
</dbReference>
<dbReference type="GO" id="GO:0005634">
    <property type="term" value="C:nucleus"/>
    <property type="evidence" value="ECO:0007669"/>
    <property type="project" value="TreeGrafter"/>
</dbReference>
<feature type="compositionally biased region" description="Basic and acidic residues" evidence="3">
    <location>
        <begin position="466"/>
        <end position="477"/>
    </location>
</feature>
<feature type="region of interest" description="Disordered" evidence="3">
    <location>
        <begin position="455"/>
        <end position="485"/>
    </location>
</feature>
<feature type="domain" description="RRM" evidence="4">
    <location>
        <begin position="589"/>
        <end position="667"/>
    </location>
</feature>
<dbReference type="GO" id="GO:0003729">
    <property type="term" value="F:mRNA binding"/>
    <property type="evidence" value="ECO:0007669"/>
    <property type="project" value="TreeGrafter"/>
</dbReference>
<dbReference type="InterPro" id="IPR012677">
    <property type="entry name" value="Nucleotide-bd_a/b_plait_sf"/>
</dbReference>
<feature type="region of interest" description="Disordered" evidence="3">
    <location>
        <begin position="86"/>
        <end position="119"/>
    </location>
</feature>